<dbReference type="GeneID" id="10288942"/>
<organism evidence="1 2">
    <name type="scientific">Vulcanisaeta moutnovskia (strain 768-28)</name>
    <dbReference type="NCBI Taxonomy" id="985053"/>
    <lineage>
        <taxon>Archaea</taxon>
        <taxon>Thermoproteota</taxon>
        <taxon>Thermoprotei</taxon>
        <taxon>Thermoproteales</taxon>
        <taxon>Thermoproteaceae</taxon>
        <taxon>Vulcanisaeta</taxon>
    </lineage>
</organism>
<dbReference type="InterPro" id="IPR005358">
    <property type="entry name" value="Puta_zinc/iron-chelating_dom"/>
</dbReference>
<dbReference type="HOGENOM" id="CLU_1259151_0_0_2"/>
<dbReference type="EMBL" id="CP002529">
    <property type="protein sequence ID" value="ADY01495.1"/>
    <property type="molecule type" value="Genomic_DNA"/>
</dbReference>
<evidence type="ECO:0000313" key="2">
    <source>
        <dbReference type="Proteomes" id="UP000007485"/>
    </source>
</evidence>
<dbReference type="Pfam" id="PF03692">
    <property type="entry name" value="CxxCxxCC"/>
    <property type="match status" value="1"/>
</dbReference>
<protein>
    <recommendedName>
        <fullName evidence="3">YkgJ family cysteine cluster protein</fullName>
    </recommendedName>
</protein>
<sequence length="232" mass="26539">MRTVITHFKCMPNCGYCCAISPVTVFPHEMIILSKLAEELNVNDLTFRPGYVIADIKNGVRIALSYLMQLNDKGICPFLEPSDKTCKVHSLYKPLTCRSFPYLPRVIRYVIDPELKLVDFTVEFVVSTLCPVIKNNYTQEDLEMMIGNIKIAVKVMPKEVAAAKEAIKVRKTYAETLTALWRTGYVELRGNEGNNTNWPIVNAFEYIRQFIPHITLDNFVPNISQVMRRIDA</sequence>
<dbReference type="eggNOG" id="arCOG02585">
    <property type="taxonomic scope" value="Archaea"/>
</dbReference>
<evidence type="ECO:0008006" key="3">
    <source>
        <dbReference type="Google" id="ProtNLM"/>
    </source>
</evidence>
<accession>F0QYR2</accession>
<dbReference type="PANTHER" id="PTHR35866">
    <property type="entry name" value="PUTATIVE-RELATED"/>
    <property type="match status" value="1"/>
</dbReference>
<gene>
    <name evidence="1" type="ordered locus">VMUT_1290</name>
</gene>
<proteinExistence type="predicted"/>
<dbReference type="RefSeq" id="WP_013604657.1">
    <property type="nucleotide sequence ID" value="NC_015151.1"/>
</dbReference>
<keyword evidence="2" id="KW-1185">Reference proteome</keyword>
<dbReference type="STRING" id="985053.VMUT_1290"/>
<dbReference type="AlphaFoldDB" id="F0QYR2"/>
<dbReference type="Proteomes" id="UP000007485">
    <property type="component" value="Chromosome"/>
</dbReference>
<dbReference type="PANTHER" id="PTHR35866:SF1">
    <property type="entry name" value="YKGJ FAMILY CYSTEINE CLUSTER PROTEIN"/>
    <property type="match status" value="1"/>
</dbReference>
<name>F0QYR2_VULM7</name>
<reference evidence="1 2" key="1">
    <citation type="journal article" date="2011" name="J. Bacteriol.">
        <title>Complete genome sequence of 'Vulcanisaeta moutnovskia' strain 768-28, a novel member of the hyperthermophilic crenarchaeal genus vulcanisaeta.</title>
        <authorList>
            <person name="Gumerov V.M."/>
            <person name="Mardanov A.V."/>
            <person name="Beletsky A.V."/>
            <person name="Prokofeva M.I."/>
            <person name="Bonch-Osmolovskaya E.A."/>
            <person name="Ravin N.V."/>
            <person name="Skryabin K.G."/>
        </authorList>
    </citation>
    <scope>NUCLEOTIDE SEQUENCE [LARGE SCALE GENOMIC DNA]</scope>
    <source>
        <strain evidence="1 2">768-28</strain>
    </source>
</reference>
<evidence type="ECO:0000313" key="1">
    <source>
        <dbReference type="EMBL" id="ADY01495.1"/>
    </source>
</evidence>
<dbReference type="KEGG" id="vmo:VMUT_1290"/>